<keyword evidence="2" id="KW-0813">Transport</keyword>
<feature type="transmembrane region" description="Helical" evidence="11">
    <location>
        <begin position="188"/>
        <end position="211"/>
    </location>
</feature>
<dbReference type="InterPro" id="IPR039421">
    <property type="entry name" value="Type_1_exporter"/>
</dbReference>
<evidence type="ECO:0000256" key="9">
    <source>
        <dbReference type="ARBA" id="ARBA00023136"/>
    </source>
</evidence>
<dbReference type="GO" id="GO:0016887">
    <property type="term" value="F:ATP hydrolysis activity"/>
    <property type="evidence" value="ECO:0007669"/>
    <property type="project" value="InterPro"/>
</dbReference>
<evidence type="ECO:0000256" key="5">
    <source>
        <dbReference type="ARBA" id="ARBA00022692"/>
    </source>
</evidence>
<dbReference type="RefSeq" id="WP_203001783.1">
    <property type="nucleotide sequence ID" value="NZ_JADWYU010000146.1"/>
</dbReference>
<evidence type="ECO:0000256" key="7">
    <source>
        <dbReference type="ARBA" id="ARBA00022840"/>
    </source>
</evidence>
<keyword evidence="4" id="KW-0997">Cell inner membrane</keyword>
<keyword evidence="5 11" id="KW-0812">Transmembrane</keyword>
<dbReference type="InterPro" id="IPR017871">
    <property type="entry name" value="ABC_transporter-like_CS"/>
</dbReference>
<dbReference type="Gene3D" id="1.20.1560.10">
    <property type="entry name" value="ABC transporter type 1, transmembrane domain"/>
    <property type="match status" value="1"/>
</dbReference>
<dbReference type="Pfam" id="PF00664">
    <property type="entry name" value="ABC_membrane"/>
    <property type="match status" value="1"/>
</dbReference>
<dbReference type="InterPro" id="IPR003439">
    <property type="entry name" value="ABC_transporter-like_ATP-bd"/>
</dbReference>
<dbReference type="PROSITE" id="PS50893">
    <property type="entry name" value="ABC_TRANSPORTER_2"/>
    <property type="match status" value="1"/>
</dbReference>
<dbReference type="Gene3D" id="3.40.50.300">
    <property type="entry name" value="P-loop containing nucleotide triphosphate hydrolases"/>
    <property type="match status" value="1"/>
</dbReference>
<comment type="caution">
    <text evidence="14">The sequence shown here is derived from an EMBL/GenBank/DDBJ whole genome shotgun (WGS) entry which is preliminary data.</text>
</comment>
<dbReference type="GO" id="GO:0005886">
    <property type="term" value="C:plasma membrane"/>
    <property type="evidence" value="ECO:0007669"/>
    <property type="project" value="UniProtKB-SubCell"/>
</dbReference>
<comment type="similarity">
    <text evidence="10">Belongs to the ABC transporter superfamily. Siderophore-Fe(3+) uptake transporter (SIUT) (TC 3.A.1.21) family.</text>
</comment>
<keyword evidence="15" id="KW-1185">Reference proteome</keyword>
<keyword evidence="8 11" id="KW-1133">Transmembrane helix</keyword>
<dbReference type="PANTHER" id="PTHR24221">
    <property type="entry name" value="ATP-BINDING CASSETTE SUB-FAMILY B"/>
    <property type="match status" value="1"/>
</dbReference>
<dbReference type="GO" id="GO:0005524">
    <property type="term" value="F:ATP binding"/>
    <property type="evidence" value="ECO:0007669"/>
    <property type="project" value="UniProtKB-KW"/>
</dbReference>
<gene>
    <name evidence="14" type="ORF">I7412_02360</name>
</gene>
<dbReference type="SMART" id="SM00382">
    <property type="entry name" value="AAA"/>
    <property type="match status" value="1"/>
</dbReference>
<evidence type="ECO:0000256" key="6">
    <source>
        <dbReference type="ARBA" id="ARBA00022741"/>
    </source>
</evidence>
<keyword evidence="6" id="KW-0547">Nucleotide-binding</keyword>
<evidence type="ECO:0000313" key="14">
    <source>
        <dbReference type="EMBL" id="MBL7626037.1"/>
    </source>
</evidence>
<reference evidence="14" key="1">
    <citation type="submission" date="2020-12" db="EMBL/GenBank/DDBJ databases">
        <title>Genomic characterization of non-nitrogen-fixing Frankia strains.</title>
        <authorList>
            <person name="Carlos-Shanley C."/>
            <person name="Guerra T."/>
            <person name="Hahn D."/>
        </authorList>
    </citation>
    <scope>NUCLEOTIDE SEQUENCE</scope>
    <source>
        <strain evidence="14">CN6</strain>
    </source>
</reference>
<feature type="domain" description="ABC transporter" evidence="12">
    <location>
        <begin position="335"/>
        <end position="570"/>
    </location>
</feature>
<dbReference type="Proteomes" id="UP000604475">
    <property type="component" value="Unassembled WGS sequence"/>
</dbReference>
<comment type="subcellular location">
    <subcellularLocation>
        <location evidence="1">Cell inner membrane</location>
        <topology evidence="1">Multi-pass membrane protein</topology>
    </subcellularLocation>
</comment>
<feature type="domain" description="ABC transmembrane type-1" evidence="13">
    <location>
        <begin position="26"/>
        <end position="301"/>
    </location>
</feature>
<dbReference type="PROSITE" id="PS50929">
    <property type="entry name" value="ABC_TM1F"/>
    <property type="match status" value="1"/>
</dbReference>
<evidence type="ECO:0000256" key="4">
    <source>
        <dbReference type="ARBA" id="ARBA00022519"/>
    </source>
</evidence>
<dbReference type="Pfam" id="PF00005">
    <property type="entry name" value="ABC_tran"/>
    <property type="match status" value="1"/>
</dbReference>
<accession>A0A937RAB9</accession>
<protein>
    <submittedName>
        <fullName evidence="14">ABC transporter ATP-binding protein</fullName>
    </submittedName>
</protein>
<evidence type="ECO:0000256" key="1">
    <source>
        <dbReference type="ARBA" id="ARBA00004429"/>
    </source>
</evidence>
<evidence type="ECO:0000256" key="10">
    <source>
        <dbReference type="ARBA" id="ARBA00023455"/>
    </source>
</evidence>
<dbReference type="PANTHER" id="PTHR24221:SF646">
    <property type="entry name" value="HAEMOLYSIN SECRETION ATP-BINDING PROTEIN"/>
    <property type="match status" value="1"/>
</dbReference>
<dbReference type="FunFam" id="3.40.50.300:FF:000221">
    <property type="entry name" value="Multidrug ABC transporter ATP-binding protein"/>
    <property type="match status" value="1"/>
</dbReference>
<evidence type="ECO:0000256" key="8">
    <source>
        <dbReference type="ARBA" id="ARBA00022989"/>
    </source>
</evidence>
<dbReference type="GO" id="GO:0034040">
    <property type="term" value="F:ATPase-coupled lipid transmembrane transporter activity"/>
    <property type="evidence" value="ECO:0007669"/>
    <property type="project" value="TreeGrafter"/>
</dbReference>
<evidence type="ECO:0000259" key="13">
    <source>
        <dbReference type="PROSITE" id="PS50929"/>
    </source>
</evidence>
<dbReference type="InterPro" id="IPR027417">
    <property type="entry name" value="P-loop_NTPase"/>
</dbReference>
<evidence type="ECO:0000259" key="12">
    <source>
        <dbReference type="PROSITE" id="PS50893"/>
    </source>
</evidence>
<dbReference type="InterPro" id="IPR011527">
    <property type="entry name" value="ABC1_TM_dom"/>
</dbReference>
<dbReference type="EMBL" id="JAEACQ010000122">
    <property type="protein sequence ID" value="MBL7626037.1"/>
    <property type="molecule type" value="Genomic_DNA"/>
</dbReference>
<dbReference type="AlphaFoldDB" id="A0A937RAB9"/>
<feature type="transmembrane region" description="Helical" evidence="11">
    <location>
        <begin position="133"/>
        <end position="152"/>
    </location>
</feature>
<dbReference type="SUPFAM" id="SSF90123">
    <property type="entry name" value="ABC transporter transmembrane region"/>
    <property type="match status" value="1"/>
</dbReference>
<dbReference type="InterPro" id="IPR003593">
    <property type="entry name" value="AAA+_ATPase"/>
</dbReference>
<evidence type="ECO:0000256" key="2">
    <source>
        <dbReference type="ARBA" id="ARBA00022448"/>
    </source>
</evidence>
<organism evidence="14 15">
    <name type="scientific">Frankia nepalensis</name>
    <dbReference type="NCBI Taxonomy" id="1836974"/>
    <lineage>
        <taxon>Bacteria</taxon>
        <taxon>Bacillati</taxon>
        <taxon>Actinomycetota</taxon>
        <taxon>Actinomycetes</taxon>
        <taxon>Frankiales</taxon>
        <taxon>Frankiaceae</taxon>
        <taxon>Frankia</taxon>
    </lineage>
</organism>
<dbReference type="GO" id="GO:0140359">
    <property type="term" value="F:ABC-type transporter activity"/>
    <property type="evidence" value="ECO:0007669"/>
    <property type="project" value="InterPro"/>
</dbReference>
<dbReference type="InterPro" id="IPR036640">
    <property type="entry name" value="ABC1_TM_sf"/>
</dbReference>
<evidence type="ECO:0000256" key="11">
    <source>
        <dbReference type="SAM" id="Phobius"/>
    </source>
</evidence>
<evidence type="ECO:0000256" key="3">
    <source>
        <dbReference type="ARBA" id="ARBA00022475"/>
    </source>
</evidence>
<dbReference type="SUPFAM" id="SSF52540">
    <property type="entry name" value="P-loop containing nucleoside triphosphate hydrolases"/>
    <property type="match status" value="1"/>
</dbReference>
<feature type="transmembrane region" description="Helical" evidence="11">
    <location>
        <begin position="157"/>
        <end position="176"/>
    </location>
</feature>
<feature type="transmembrane region" description="Helical" evidence="11">
    <location>
        <begin position="232"/>
        <end position="262"/>
    </location>
</feature>
<proteinExistence type="inferred from homology"/>
<name>A0A937RAB9_9ACTN</name>
<keyword evidence="9 11" id="KW-0472">Membrane</keyword>
<keyword evidence="7 14" id="KW-0067">ATP-binding</keyword>
<dbReference type="PROSITE" id="PS00211">
    <property type="entry name" value="ABC_TRANSPORTER_1"/>
    <property type="match status" value="1"/>
</dbReference>
<sequence length="574" mass="59854">MRGFRKVMSLASGVAGYVATASAIRLAVVATAIAQGFLLAAVLEHVLAGEGIGAQRDRVVAIGALIVARFALTWAGEPVTEATGAATKELLRGRAFAKVAALGPGHVAGARTGELRATLVEGIESLENYYGRFLPSLVAAVAAPLAVVAVLAPRDAWLALLIAGFAVAAVVLPPLWAGPLEERSEQRMSAYIGLGAQFLDTLQGLVTLKAFGAADRRRDDLRRGSDQLITRWIREMAAALVPLAIYHLAIVGGVATVAAVAAARAANGGLAAGPMFLALFLSVQALRPINVLAAAYHTTYEAGTAADRLHALFATVSPAPVRSTATPAAGLAPSITFDRVTFAYDTRERPVLSDFSLQVDPGRTVAVVGPSGAGKTSVVSLLLRFFDPRQGVVRIGGRDVRDLPSDQLRSMIALVAQDTYLFGGTVAENVAMARPGASRADVETAARVAGAHEFIAALPDGYDSPVGERGLRLSGGQRQRLAIARAVLADAPILVLDEATASVDAAAEASIQSALDQLTAQRTTLIIAHRLSTVRNADQIVVLDDGRVVETGRHDELVTHAGAYARLISAQEVH</sequence>
<keyword evidence="3" id="KW-1003">Cell membrane</keyword>
<evidence type="ECO:0000313" key="15">
    <source>
        <dbReference type="Proteomes" id="UP000604475"/>
    </source>
</evidence>